<reference evidence="2 3" key="2">
    <citation type="journal article" date="2017" name="Plant Pathol.">
        <title>Pathogenicity and virulence gene content of Xanthomonas strains infecting Araceae, formerly known as Xanthomonas axonopodis pv. dieffenbachiae.</title>
        <authorList>
            <person name="Constantin E.C."/>
            <person name="Haegeman A."/>
            <person name="Van Vaerenbergh J."/>
            <person name="Baeyen S."/>
            <person name="Van Malderghem C."/>
            <person name="Maes M."/>
            <person name="Cottyn B."/>
        </authorList>
    </citation>
    <scope>NUCLEOTIDE SEQUENCE [LARGE SCALE GENOMIC DNA]</scope>
    <source>
        <strain evidence="3">LMG9055</strain>
    </source>
</reference>
<reference evidence="2 3" key="1">
    <citation type="journal article" date="2016" name="Plant Pathol.">
        <title>Genetic characterization of strains named as Xanthomonas axonopodis pv. dieffenbachiae leads to a taxonomic revision of the X. axonopodis species complex.</title>
        <authorList>
            <person name="Constantin E.C."/>
            <person name="Cleenwerck I."/>
            <person name="Maes M."/>
            <person name="Baeyen S."/>
            <person name="Van Malderghem C."/>
            <person name="De Vos P."/>
            <person name="Cottyn B."/>
        </authorList>
    </citation>
    <scope>NUCLEOTIDE SEQUENCE [LARGE SCALE GENOMIC DNA]</scope>
    <source>
        <strain evidence="3">LMG9055</strain>
    </source>
</reference>
<feature type="region of interest" description="Disordered" evidence="1">
    <location>
        <begin position="46"/>
        <end position="90"/>
    </location>
</feature>
<evidence type="ECO:0000256" key="1">
    <source>
        <dbReference type="SAM" id="MobiDB-lite"/>
    </source>
</evidence>
<organism evidence="2 3">
    <name type="scientific">Xanthomonas phaseoli pv. syngonii LMG 9055</name>
    <dbReference type="NCBI Taxonomy" id="1437878"/>
    <lineage>
        <taxon>Bacteria</taxon>
        <taxon>Pseudomonadati</taxon>
        <taxon>Pseudomonadota</taxon>
        <taxon>Gammaproteobacteria</taxon>
        <taxon>Lysobacterales</taxon>
        <taxon>Lysobacteraceae</taxon>
        <taxon>Xanthomonas</taxon>
    </lineage>
</organism>
<dbReference type="Proteomes" id="UP000050343">
    <property type="component" value="Unassembled WGS sequence"/>
</dbReference>
<name>A0A1V9HE15_9XANT</name>
<comment type="caution">
    <text evidence="2">The sequence shown here is derived from an EMBL/GenBank/DDBJ whole genome shotgun (WGS) entry which is preliminary data.</text>
</comment>
<dbReference type="EMBL" id="JPUO02000098">
    <property type="protein sequence ID" value="OQP81125.1"/>
    <property type="molecule type" value="Genomic_DNA"/>
</dbReference>
<dbReference type="AlphaFoldDB" id="A0A1V9HE15"/>
<evidence type="ECO:0000313" key="3">
    <source>
        <dbReference type="Proteomes" id="UP000050343"/>
    </source>
</evidence>
<evidence type="ECO:0000313" key="2">
    <source>
        <dbReference type="EMBL" id="OQP81125.1"/>
    </source>
</evidence>
<proteinExistence type="predicted"/>
<sequence>MLVGVDARLRTELIEPRRCLLEQWVIAQPRFLLRIKGVPPALKVRPELPNPGTEGWIDSSSWRPDAGAQWPKTPSFFGSGRRTSRKTLPD</sequence>
<accession>A0A1V9HE15</accession>
<protein>
    <submittedName>
        <fullName evidence="2">Uncharacterized protein</fullName>
    </submittedName>
</protein>
<gene>
    <name evidence="2" type="ORF">IA54_021400</name>
</gene>